<proteinExistence type="predicted"/>
<gene>
    <name evidence="2" type="primary">nad4L</name>
</gene>
<evidence type="ECO:0000313" key="2">
    <source>
        <dbReference type="EMBL" id="QPL15921.1"/>
    </source>
</evidence>
<keyword evidence="1" id="KW-1133">Transmembrane helix</keyword>
<keyword evidence="1" id="KW-0472">Membrane</keyword>
<accession>A0A7T0M4K7</accession>
<dbReference type="EMBL" id="MT471315">
    <property type="protein sequence ID" value="QPL15921.1"/>
    <property type="molecule type" value="Genomic_DNA"/>
</dbReference>
<reference evidence="2" key="1">
    <citation type="submission" date="2020-05" db="EMBL/GenBank/DDBJ databases">
        <title>Characterization and comparative analysis of mitochondrial genomes of the highly differentiated ciliated protists shed light on the diversity and evolution of the linear molecular architecture.</title>
        <authorList>
            <person name="Zhang T."/>
            <person name="Li C."/>
            <person name="Zhang X."/>
            <person name="Wang C."/>
            <person name="Roger A.J."/>
            <person name="Song W."/>
            <person name="Gao F."/>
        </authorList>
    </citation>
    <scope>NUCLEOTIDE SEQUENCE</scope>
</reference>
<dbReference type="AlphaFoldDB" id="A0A7T0M4K7"/>
<keyword evidence="1" id="KW-0812">Transmembrane</keyword>
<evidence type="ECO:0000256" key="1">
    <source>
        <dbReference type="SAM" id="Phobius"/>
    </source>
</evidence>
<feature type="transmembrane region" description="Helical" evidence="1">
    <location>
        <begin position="58"/>
        <end position="81"/>
    </location>
</feature>
<keyword evidence="2" id="KW-0496">Mitochondrion</keyword>
<sequence>MVLSELNIMVIIFVLFLASILINVTTALHLLLTAEMLWIILYILSLYVGYIYNNLNILSLTFFLLILSAVEFSIGLVLMLIQHIIYRSINLNLNTLSSLKYYNKYSNRLKFNKTLY</sequence>
<geneLocation type="mitochondrion" evidence="2"/>
<feature type="transmembrane region" description="Helical" evidence="1">
    <location>
        <begin position="6"/>
        <end position="24"/>
    </location>
</feature>
<name>A0A7T0M4K7_9SPIT</name>
<organism evidence="2">
    <name type="scientific">Strombidium sp</name>
    <dbReference type="NCBI Taxonomy" id="181122"/>
    <lineage>
        <taxon>Eukaryota</taxon>
        <taxon>Sar</taxon>
        <taxon>Alveolata</taxon>
        <taxon>Ciliophora</taxon>
        <taxon>Intramacronucleata</taxon>
        <taxon>Spirotrichea</taxon>
        <taxon>Oligotrichia</taxon>
        <taxon>Strombidiidae</taxon>
        <taxon>Strombidium</taxon>
    </lineage>
</organism>
<feature type="transmembrane region" description="Helical" evidence="1">
    <location>
        <begin position="31"/>
        <end position="52"/>
    </location>
</feature>
<protein>
    <submittedName>
        <fullName evidence="2">NADH dehydrogenase subunit 4L</fullName>
    </submittedName>
</protein>